<dbReference type="NCBIfam" id="TIGR02937">
    <property type="entry name" value="sigma70-ECF"/>
    <property type="match status" value="1"/>
</dbReference>
<dbReference type="CDD" id="cd06171">
    <property type="entry name" value="Sigma70_r4"/>
    <property type="match status" value="1"/>
</dbReference>
<gene>
    <name evidence="8" type="ORF">DWW57_02890</name>
</gene>
<feature type="transmembrane region" description="Helical" evidence="5">
    <location>
        <begin position="173"/>
        <end position="189"/>
    </location>
</feature>
<reference evidence="8 9" key="1">
    <citation type="submission" date="2018-08" db="EMBL/GenBank/DDBJ databases">
        <title>A genome reference for cultivated species of the human gut microbiota.</title>
        <authorList>
            <person name="Zou Y."/>
            <person name="Xue W."/>
            <person name="Luo G."/>
        </authorList>
    </citation>
    <scope>NUCLEOTIDE SEQUENCE [LARGE SCALE GENOMIC DNA]</scope>
    <source>
        <strain evidence="8 9">AF16-14</strain>
    </source>
</reference>
<dbReference type="InterPro" id="IPR013324">
    <property type="entry name" value="RNA_pol_sigma_r3/r4-like"/>
</dbReference>
<dbReference type="InterPro" id="IPR036388">
    <property type="entry name" value="WH-like_DNA-bd_sf"/>
</dbReference>
<dbReference type="InterPro" id="IPR013249">
    <property type="entry name" value="RNA_pol_sigma70_r4_t2"/>
</dbReference>
<dbReference type="InterPro" id="IPR014327">
    <property type="entry name" value="RNA_pol_sigma70_bacteroid"/>
</dbReference>
<keyword evidence="4" id="KW-0804">Transcription</keyword>
<evidence type="ECO:0000259" key="6">
    <source>
        <dbReference type="Pfam" id="PF04542"/>
    </source>
</evidence>
<dbReference type="GO" id="GO:0003677">
    <property type="term" value="F:DNA binding"/>
    <property type="evidence" value="ECO:0007669"/>
    <property type="project" value="InterPro"/>
</dbReference>
<keyword evidence="5" id="KW-1133">Transmembrane helix</keyword>
<evidence type="ECO:0000313" key="9">
    <source>
        <dbReference type="Proteomes" id="UP000284243"/>
    </source>
</evidence>
<dbReference type="GO" id="GO:0006352">
    <property type="term" value="P:DNA-templated transcription initiation"/>
    <property type="evidence" value="ECO:0007669"/>
    <property type="project" value="InterPro"/>
</dbReference>
<evidence type="ECO:0000256" key="5">
    <source>
        <dbReference type="SAM" id="Phobius"/>
    </source>
</evidence>
<dbReference type="Pfam" id="PF04542">
    <property type="entry name" value="Sigma70_r2"/>
    <property type="match status" value="1"/>
</dbReference>
<dbReference type="AlphaFoldDB" id="A0A412TW68"/>
<sequence>MKVIKEYSSEEVIEGLQKKDKEVFRFLFEKYFGQLVHFAEYFLLEREAAENVVQDCFLKLWEKTDFSNIRNFNSYLFVQVKNICLNKIKHLQIEDKHKSWLMEAYLYAELPEVEYDERLIDKVWRVVNELPEQTRLIFIACVVEGKKYREVADECGISVNTVNTYVKRAYKYLRRRMGLSVILFLYFISENRSKKFFKNK</sequence>
<protein>
    <submittedName>
        <fullName evidence="8">RNA polymerase sigma-70 factor</fullName>
    </submittedName>
</protein>
<dbReference type="GO" id="GO:0016987">
    <property type="term" value="F:sigma factor activity"/>
    <property type="evidence" value="ECO:0007669"/>
    <property type="project" value="UniProtKB-KW"/>
</dbReference>
<dbReference type="InterPro" id="IPR013325">
    <property type="entry name" value="RNA_pol_sigma_r2"/>
</dbReference>
<dbReference type="EMBL" id="QRYC01000003">
    <property type="protein sequence ID" value="RGU58023.1"/>
    <property type="molecule type" value="Genomic_DNA"/>
</dbReference>
<feature type="domain" description="RNA polymerase sigma-70 region 2" evidence="6">
    <location>
        <begin position="27"/>
        <end position="89"/>
    </location>
</feature>
<comment type="similarity">
    <text evidence="1">Belongs to the sigma-70 factor family. ECF subfamily.</text>
</comment>
<dbReference type="InterPro" id="IPR039425">
    <property type="entry name" value="RNA_pol_sigma-70-like"/>
</dbReference>
<dbReference type="NCBIfam" id="TIGR02985">
    <property type="entry name" value="Sig70_bacteroi1"/>
    <property type="match status" value="1"/>
</dbReference>
<evidence type="ECO:0000259" key="7">
    <source>
        <dbReference type="Pfam" id="PF08281"/>
    </source>
</evidence>
<evidence type="ECO:0000256" key="3">
    <source>
        <dbReference type="ARBA" id="ARBA00023082"/>
    </source>
</evidence>
<dbReference type="PANTHER" id="PTHR43133">
    <property type="entry name" value="RNA POLYMERASE ECF-TYPE SIGMA FACTO"/>
    <property type="match status" value="1"/>
</dbReference>
<keyword evidence="2" id="KW-0805">Transcription regulation</keyword>
<comment type="caution">
    <text evidence="8">The sequence shown here is derived from an EMBL/GenBank/DDBJ whole genome shotgun (WGS) entry which is preliminary data.</text>
</comment>
<dbReference type="Gene3D" id="1.10.1740.10">
    <property type="match status" value="1"/>
</dbReference>
<dbReference type="InterPro" id="IPR014284">
    <property type="entry name" value="RNA_pol_sigma-70_dom"/>
</dbReference>
<dbReference type="Proteomes" id="UP000284243">
    <property type="component" value="Unassembled WGS sequence"/>
</dbReference>
<dbReference type="PANTHER" id="PTHR43133:SF46">
    <property type="entry name" value="RNA POLYMERASE SIGMA-70 FACTOR ECF SUBFAMILY"/>
    <property type="match status" value="1"/>
</dbReference>
<dbReference type="Pfam" id="PF08281">
    <property type="entry name" value="Sigma70_r4_2"/>
    <property type="match status" value="1"/>
</dbReference>
<accession>A0A412TW68</accession>
<proteinExistence type="inferred from homology"/>
<evidence type="ECO:0000256" key="2">
    <source>
        <dbReference type="ARBA" id="ARBA00023015"/>
    </source>
</evidence>
<dbReference type="SUPFAM" id="SSF88946">
    <property type="entry name" value="Sigma2 domain of RNA polymerase sigma factors"/>
    <property type="match status" value="1"/>
</dbReference>
<dbReference type="SUPFAM" id="SSF88659">
    <property type="entry name" value="Sigma3 and sigma4 domains of RNA polymerase sigma factors"/>
    <property type="match status" value="1"/>
</dbReference>
<feature type="domain" description="RNA polymerase sigma factor 70 region 4 type 2" evidence="7">
    <location>
        <begin position="122"/>
        <end position="172"/>
    </location>
</feature>
<dbReference type="Gene3D" id="1.10.10.10">
    <property type="entry name" value="Winged helix-like DNA-binding domain superfamily/Winged helix DNA-binding domain"/>
    <property type="match status" value="1"/>
</dbReference>
<evidence type="ECO:0000256" key="4">
    <source>
        <dbReference type="ARBA" id="ARBA00023163"/>
    </source>
</evidence>
<keyword evidence="3" id="KW-0731">Sigma factor</keyword>
<keyword evidence="5" id="KW-0472">Membrane</keyword>
<dbReference type="InterPro" id="IPR007627">
    <property type="entry name" value="RNA_pol_sigma70_r2"/>
</dbReference>
<name>A0A412TW68_9BACT</name>
<evidence type="ECO:0000256" key="1">
    <source>
        <dbReference type="ARBA" id="ARBA00010641"/>
    </source>
</evidence>
<organism evidence="8 9">
    <name type="scientific">Odoribacter splanchnicus</name>
    <dbReference type="NCBI Taxonomy" id="28118"/>
    <lineage>
        <taxon>Bacteria</taxon>
        <taxon>Pseudomonadati</taxon>
        <taxon>Bacteroidota</taxon>
        <taxon>Bacteroidia</taxon>
        <taxon>Bacteroidales</taxon>
        <taxon>Odoribacteraceae</taxon>
        <taxon>Odoribacter</taxon>
    </lineage>
</organism>
<evidence type="ECO:0000313" key="8">
    <source>
        <dbReference type="EMBL" id="RGU58023.1"/>
    </source>
</evidence>
<keyword evidence="5" id="KW-0812">Transmembrane</keyword>
<dbReference type="RefSeq" id="WP_022161138.1">
    <property type="nucleotide sequence ID" value="NZ_CABJFF010000007.1"/>
</dbReference>